<sequence length="83" mass="9918">MRAEITKLDIFVMDFKIKSEIYLYNLFINENTKLTSQQSGILIQLIPDFERYFSDIKFPSYNTCLSNNVFRLINRNMQNQLVN</sequence>
<dbReference type="AlphaFoldDB" id="A0A2I1H0C8"/>
<keyword evidence="2" id="KW-1185">Reference proteome</keyword>
<name>A0A2I1H0C8_9GLOM</name>
<evidence type="ECO:0000313" key="2">
    <source>
        <dbReference type="Proteomes" id="UP000234323"/>
    </source>
</evidence>
<protein>
    <submittedName>
        <fullName evidence="1">Uncharacterized protein</fullName>
    </submittedName>
</protein>
<comment type="caution">
    <text evidence="1">The sequence shown here is derived from an EMBL/GenBank/DDBJ whole genome shotgun (WGS) entry which is preliminary data.</text>
</comment>
<proteinExistence type="predicted"/>
<dbReference type="Proteomes" id="UP000234323">
    <property type="component" value="Unassembled WGS sequence"/>
</dbReference>
<gene>
    <name evidence="1" type="ORF">RhiirA4_469907</name>
</gene>
<reference evidence="1 2" key="1">
    <citation type="submission" date="2015-10" db="EMBL/GenBank/DDBJ databases">
        <title>Genome analyses suggest a sexual origin of heterokaryosis in a supposedly ancient asexual fungus.</title>
        <authorList>
            <person name="Ropars J."/>
            <person name="Sedzielewska K."/>
            <person name="Noel J."/>
            <person name="Charron P."/>
            <person name="Farinelli L."/>
            <person name="Marton T."/>
            <person name="Kruger M."/>
            <person name="Pelin A."/>
            <person name="Brachmann A."/>
            <person name="Corradi N."/>
        </authorList>
    </citation>
    <scope>NUCLEOTIDE SEQUENCE [LARGE SCALE GENOMIC DNA]</scope>
    <source>
        <strain evidence="1 2">A4</strain>
    </source>
</reference>
<evidence type="ECO:0000313" key="1">
    <source>
        <dbReference type="EMBL" id="PKY52336.1"/>
    </source>
</evidence>
<organism evidence="1 2">
    <name type="scientific">Rhizophagus irregularis</name>
    <dbReference type="NCBI Taxonomy" id="588596"/>
    <lineage>
        <taxon>Eukaryota</taxon>
        <taxon>Fungi</taxon>
        <taxon>Fungi incertae sedis</taxon>
        <taxon>Mucoromycota</taxon>
        <taxon>Glomeromycotina</taxon>
        <taxon>Glomeromycetes</taxon>
        <taxon>Glomerales</taxon>
        <taxon>Glomeraceae</taxon>
        <taxon>Rhizophagus</taxon>
    </lineage>
</organism>
<accession>A0A2I1H0C8</accession>
<dbReference type="EMBL" id="LLXI01001184">
    <property type="protein sequence ID" value="PKY52336.1"/>
    <property type="molecule type" value="Genomic_DNA"/>
</dbReference>